<accession>A0A1F6VL26</accession>
<proteinExistence type="predicted"/>
<organism evidence="1 2">
    <name type="scientific">Candidatus Nomurabacteria bacterium RIFCSPHIGHO2_01_FULL_42_16</name>
    <dbReference type="NCBI Taxonomy" id="1801743"/>
    <lineage>
        <taxon>Bacteria</taxon>
        <taxon>Candidatus Nomuraibacteriota</taxon>
    </lineage>
</organism>
<reference evidence="1 2" key="1">
    <citation type="journal article" date="2016" name="Nat. Commun.">
        <title>Thousands of microbial genomes shed light on interconnected biogeochemical processes in an aquifer system.</title>
        <authorList>
            <person name="Anantharaman K."/>
            <person name="Brown C.T."/>
            <person name="Hug L.A."/>
            <person name="Sharon I."/>
            <person name="Castelle C.J."/>
            <person name="Probst A.J."/>
            <person name="Thomas B.C."/>
            <person name="Singh A."/>
            <person name="Wilkins M.J."/>
            <person name="Karaoz U."/>
            <person name="Brodie E.L."/>
            <person name="Williams K.H."/>
            <person name="Hubbard S.S."/>
            <person name="Banfield J.F."/>
        </authorList>
    </citation>
    <scope>NUCLEOTIDE SEQUENCE [LARGE SCALE GENOMIC DNA]</scope>
</reference>
<name>A0A1F6VL26_9BACT</name>
<sequence>MQANSENRICQNCKQSFVIESEDFLFYQKIKVPPPTFCPKCRLQRRLAWMISLVLFKRKCDLCGVEGISMYEPNAPYRIYCHKCWWGDGWNPKD</sequence>
<gene>
    <name evidence="1" type="ORF">A2824_01220</name>
</gene>
<dbReference type="EMBL" id="MFTT01000009">
    <property type="protein sequence ID" value="OGI70332.1"/>
    <property type="molecule type" value="Genomic_DNA"/>
</dbReference>
<evidence type="ECO:0008006" key="3">
    <source>
        <dbReference type="Google" id="ProtNLM"/>
    </source>
</evidence>
<dbReference type="Proteomes" id="UP000178059">
    <property type="component" value="Unassembled WGS sequence"/>
</dbReference>
<dbReference type="AlphaFoldDB" id="A0A1F6VL26"/>
<evidence type="ECO:0000313" key="1">
    <source>
        <dbReference type="EMBL" id="OGI70332.1"/>
    </source>
</evidence>
<protein>
    <recommendedName>
        <fullName evidence="3">Zinc-binding domain-containing protein</fullName>
    </recommendedName>
</protein>
<evidence type="ECO:0000313" key="2">
    <source>
        <dbReference type="Proteomes" id="UP000178059"/>
    </source>
</evidence>
<comment type="caution">
    <text evidence="1">The sequence shown here is derived from an EMBL/GenBank/DDBJ whole genome shotgun (WGS) entry which is preliminary data.</text>
</comment>
<feature type="non-terminal residue" evidence="1">
    <location>
        <position position="94"/>
    </location>
</feature>
<dbReference type="STRING" id="1801743.A2824_01220"/>